<organism evidence="2 3">
    <name type="scientific">candidate division TA06 bacterium B3_TA06</name>
    <dbReference type="NCBI Taxonomy" id="2012487"/>
    <lineage>
        <taxon>Bacteria</taxon>
        <taxon>Bacteria division TA06</taxon>
    </lineage>
</organism>
<dbReference type="Proteomes" id="UP000317778">
    <property type="component" value="Unassembled WGS sequence"/>
</dbReference>
<gene>
    <name evidence="2" type="ORF">CEE36_10505</name>
</gene>
<evidence type="ECO:0000313" key="3">
    <source>
        <dbReference type="Proteomes" id="UP000317778"/>
    </source>
</evidence>
<dbReference type="AlphaFoldDB" id="A0A532UVN5"/>
<dbReference type="PROSITE" id="PS51257">
    <property type="entry name" value="PROKAR_LIPOPROTEIN"/>
    <property type="match status" value="1"/>
</dbReference>
<accession>A0A532UVN5</accession>
<name>A0A532UVN5_UNCT6</name>
<evidence type="ECO:0000256" key="1">
    <source>
        <dbReference type="SAM" id="MobiDB-lite"/>
    </source>
</evidence>
<evidence type="ECO:0000313" key="2">
    <source>
        <dbReference type="EMBL" id="TKJ39000.1"/>
    </source>
</evidence>
<comment type="caution">
    <text evidence="2">The sequence shown here is derived from an EMBL/GenBank/DDBJ whole genome shotgun (WGS) entry which is preliminary data.</text>
</comment>
<dbReference type="Gene3D" id="2.40.360.20">
    <property type="match status" value="1"/>
</dbReference>
<protein>
    <submittedName>
        <fullName evidence="2">Uncharacterized protein</fullName>
    </submittedName>
</protein>
<feature type="compositionally biased region" description="Polar residues" evidence="1">
    <location>
        <begin position="55"/>
        <end position="66"/>
    </location>
</feature>
<dbReference type="EMBL" id="NJBO01000025">
    <property type="protein sequence ID" value="TKJ39000.1"/>
    <property type="molecule type" value="Genomic_DNA"/>
</dbReference>
<sequence>MKKQLLLAAGFAVIMLFSCKKEEEPPTAKFWPLAEGNQWTTTESYSWDVTLLGSDSSSSQTTNTVKASEEREDGKMVWPVETSTDTSQDGSSTIISRNYYYVTEDSIYIYSMDKNAEEPTAVEPNNLEVGTEWDGNLALPIEIPNISTDFPAHFKVIDQGQAKVPAGTFDCLIIQIDLKDAGVDSAATQWRAENVGIVKLTTDFQTQYAGFTVKIYGTSELESINFEVP</sequence>
<reference evidence="2 3" key="1">
    <citation type="submission" date="2017-06" db="EMBL/GenBank/DDBJ databases">
        <title>Novel microbial phyla capable of carbon fixation and sulfur reduction in deep-sea sediments.</title>
        <authorList>
            <person name="Huang J."/>
            <person name="Baker B."/>
            <person name="Wang Y."/>
        </authorList>
    </citation>
    <scope>NUCLEOTIDE SEQUENCE [LARGE SCALE GENOMIC DNA]</scope>
    <source>
        <strain evidence="2">B3_TA06</strain>
    </source>
</reference>
<proteinExistence type="predicted"/>
<feature type="region of interest" description="Disordered" evidence="1">
    <location>
        <begin position="55"/>
        <end position="75"/>
    </location>
</feature>